<proteinExistence type="predicted"/>
<accession>A0A4Q2SYG5</accession>
<dbReference type="SMART" id="SM00014">
    <property type="entry name" value="acidPPc"/>
    <property type="match status" value="1"/>
</dbReference>
<dbReference type="PANTHER" id="PTHR14969">
    <property type="entry name" value="SPHINGOSINE-1-PHOSPHATE PHOSPHOHYDROLASE"/>
    <property type="match status" value="1"/>
</dbReference>
<dbReference type="CDD" id="cd03392">
    <property type="entry name" value="PAP2_like_2"/>
    <property type="match status" value="1"/>
</dbReference>
<comment type="caution">
    <text evidence="3">The sequence shown here is derived from an EMBL/GenBank/DDBJ whole genome shotgun (WGS) entry which is preliminary data.</text>
</comment>
<reference evidence="3 4" key="1">
    <citation type="submission" date="2019-01" db="EMBL/GenBank/DDBJ databases">
        <title>Novel species of Nocardioides.</title>
        <authorList>
            <person name="Liu Q."/>
            <person name="X Y.-H."/>
        </authorList>
    </citation>
    <scope>NUCLEOTIDE SEQUENCE [LARGE SCALE GENOMIC DNA]</scope>
    <source>
        <strain evidence="3 4">HLT2-9</strain>
    </source>
</reference>
<protein>
    <submittedName>
        <fullName evidence="3">Phosphatase PAP2 family protein</fullName>
    </submittedName>
</protein>
<feature type="transmembrane region" description="Helical" evidence="1">
    <location>
        <begin position="134"/>
        <end position="155"/>
    </location>
</feature>
<dbReference type="InterPro" id="IPR000326">
    <property type="entry name" value="PAP2/HPO"/>
</dbReference>
<feature type="domain" description="Phosphatidic acid phosphatase type 2/haloperoxidase" evidence="2">
    <location>
        <begin position="134"/>
        <end position="247"/>
    </location>
</feature>
<evidence type="ECO:0000313" key="3">
    <source>
        <dbReference type="EMBL" id="RYC10521.1"/>
    </source>
</evidence>
<feature type="transmembrane region" description="Helical" evidence="1">
    <location>
        <begin position="175"/>
        <end position="198"/>
    </location>
</feature>
<keyword evidence="1" id="KW-1133">Transmembrane helix</keyword>
<dbReference type="Proteomes" id="UP000291101">
    <property type="component" value="Unassembled WGS sequence"/>
</dbReference>
<feature type="transmembrane region" description="Helical" evidence="1">
    <location>
        <begin position="51"/>
        <end position="74"/>
    </location>
</feature>
<keyword evidence="1" id="KW-0472">Membrane</keyword>
<dbReference type="RefSeq" id="WP_129427123.1">
    <property type="nucleotide sequence ID" value="NZ_SDWV01000011.1"/>
</dbReference>
<dbReference type="Gene3D" id="1.20.144.10">
    <property type="entry name" value="Phosphatidic acid phosphatase type 2/haloperoxidase"/>
    <property type="match status" value="1"/>
</dbReference>
<gene>
    <name evidence="3" type="ORF">EUA94_12005</name>
</gene>
<feature type="transmembrane region" description="Helical" evidence="1">
    <location>
        <begin position="101"/>
        <end position="127"/>
    </location>
</feature>
<name>A0A4Q2SYG5_9ACTN</name>
<keyword evidence="1" id="KW-0812">Transmembrane</keyword>
<dbReference type="AlphaFoldDB" id="A0A4Q2SYG5"/>
<dbReference type="SUPFAM" id="SSF48317">
    <property type="entry name" value="Acid phosphatase/Vanadium-dependent haloperoxidase"/>
    <property type="match status" value="1"/>
</dbReference>
<organism evidence="3 4">
    <name type="scientific">Nocardioides zhouii</name>
    <dbReference type="NCBI Taxonomy" id="1168729"/>
    <lineage>
        <taxon>Bacteria</taxon>
        <taxon>Bacillati</taxon>
        <taxon>Actinomycetota</taxon>
        <taxon>Actinomycetes</taxon>
        <taxon>Propionibacteriales</taxon>
        <taxon>Nocardioidaceae</taxon>
        <taxon>Nocardioides</taxon>
    </lineage>
</organism>
<evidence type="ECO:0000256" key="1">
    <source>
        <dbReference type="SAM" id="Phobius"/>
    </source>
</evidence>
<dbReference type="PANTHER" id="PTHR14969:SF13">
    <property type="entry name" value="AT30094P"/>
    <property type="match status" value="1"/>
</dbReference>
<dbReference type="Pfam" id="PF01569">
    <property type="entry name" value="PAP2"/>
    <property type="match status" value="1"/>
</dbReference>
<dbReference type="OrthoDB" id="3171056at2"/>
<dbReference type="EMBL" id="SDWV01000011">
    <property type="protein sequence ID" value="RYC10521.1"/>
    <property type="molecule type" value="Genomic_DNA"/>
</dbReference>
<evidence type="ECO:0000259" key="2">
    <source>
        <dbReference type="SMART" id="SM00014"/>
    </source>
</evidence>
<feature type="transmembrane region" description="Helical" evidence="1">
    <location>
        <begin position="232"/>
        <end position="250"/>
    </location>
</feature>
<dbReference type="InterPro" id="IPR036938">
    <property type="entry name" value="PAP2/HPO_sf"/>
</dbReference>
<evidence type="ECO:0000313" key="4">
    <source>
        <dbReference type="Proteomes" id="UP000291101"/>
    </source>
</evidence>
<feature type="transmembrane region" description="Helical" evidence="1">
    <location>
        <begin position="205"/>
        <end position="226"/>
    </location>
</feature>
<keyword evidence="4" id="KW-1185">Reference proteome</keyword>
<sequence>MRERRATQAVVPAQNLVVSIHARDWKGPRLVTGAGRLTNFVDHVDSDRRRLFVAAAGSCLIVFVLLAGLVHLAWSPLQAVDSDVGAPAEAWSLQHVVAVRVLLAIETVFGTLGTVLYVSVLLIVLWLHEHRRAVVWSASVMVGTSVTTTASKLLFRRQRPQWDDSVHTLTSYSFPSGHASGIASGMGVLIVLVTLYVHRTSVRRAILAAAAVLVVMVGADRILLGVHNLSDVVAGYAVAGIWVYSMLALYPPEVARRIPRMIDS</sequence>